<dbReference type="Proteomes" id="UP000032180">
    <property type="component" value="Chromosome 8"/>
</dbReference>
<protein>
    <submittedName>
        <fullName evidence="2">Uncharacterized protein</fullName>
    </submittedName>
</protein>
<dbReference type="Gramene" id="LPERR08G11170.1">
    <property type="protein sequence ID" value="LPERR08G11170.1"/>
    <property type="gene ID" value="LPERR08G11170"/>
</dbReference>
<dbReference type="EnsemblPlants" id="LPERR08G11170.1">
    <property type="protein sequence ID" value="LPERR08G11170.1"/>
    <property type="gene ID" value="LPERR08G11170"/>
</dbReference>
<organism evidence="2 3">
    <name type="scientific">Leersia perrieri</name>
    <dbReference type="NCBI Taxonomy" id="77586"/>
    <lineage>
        <taxon>Eukaryota</taxon>
        <taxon>Viridiplantae</taxon>
        <taxon>Streptophyta</taxon>
        <taxon>Embryophyta</taxon>
        <taxon>Tracheophyta</taxon>
        <taxon>Spermatophyta</taxon>
        <taxon>Magnoliopsida</taxon>
        <taxon>Liliopsida</taxon>
        <taxon>Poales</taxon>
        <taxon>Poaceae</taxon>
        <taxon>BOP clade</taxon>
        <taxon>Oryzoideae</taxon>
        <taxon>Oryzeae</taxon>
        <taxon>Oryzinae</taxon>
        <taxon>Leersia</taxon>
    </lineage>
</organism>
<proteinExistence type="predicted"/>
<evidence type="ECO:0000256" key="1">
    <source>
        <dbReference type="SAM" id="MobiDB-lite"/>
    </source>
</evidence>
<accession>A0A0D9X7I8</accession>
<feature type="compositionally biased region" description="Polar residues" evidence="1">
    <location>
        <begin position="114"/>
        <end position="123"/>
    </location>
</feature>
<reference evidence="2 3" key="1">
    <citation type="submission" date="2012-08" db="EMBL/GenBank/DDBJ databases">
        <title>Oryza genome evolution.</title>
        <authorList>
            <person name="Wing R.A."/>
        </authorList>
    </citation>
    <scope>NUCLEOTIDE SEQUENCE</scope>
</reference>
<evidence type="ECO:0000313" key="3">
    <source>
        <dbReference type="Proteomes" id="UP000032180"/>
    </source>
</evidence>
<dbReference type="HOGENOM" id="CLU_1930593_0_0_1"/>
<dbReference type="AlphaFoldDB" id="A0A0D9X7I8"/>
<reference evidence="3" key="2">
    <citation type="submission" date="2013-12" db="EMBL/GenBank/DDBJ databases">
        <authorList>
            <person name="Yu Y."/>
            <person name="Lee S."/>
            <person name="de Baynast K."/>
            <person name="Wissotski M."/>
            <person name="Liu L."/>
            <person name="Talag J."/>
            <person name="Goicoechea J."/>
            <person name="Angelova A."/>
            <person name="Jetty R."/>
            <person name="Kudrna D."/>
            <person name="Golser W."/>
            <person name="Rivera L."/>
            <person name="Zhang J."/>
            <person name="Wing R."/>
        </authorList>
    </citation>
    <scope>NUCLEOTIDE SEQUENCE</scope>
</reference>
<sequence length="131" mass="14458">MLIRLGRGGKNYPPNPPQTPGERKIVSETIFIFPTAVSSHRLPPATSRCRRLLRRRALPPSSRPFLLRRKAPSSSATRLCWHRRVHSRREGSSQATGDGAASVLCPANREARPSPSSVRTLTHSGAVFMPL</sequence>
<keyword evidence="3" id="KW-1185">Reference proteome</keyword>
<feature type="region of interest" description="Disordered" evidence="1">
    <location>
        <begin position="1"/>
        <end position="22"/>
    </location>
</feature>
<feature type="region of interest" description="Disordered" evidence="1">
    <location>
        <begin position="84"/>
        <end position="124"/>
    </location>
</feature>
<name>A0A0D9X7I8_9ORYZ</name>
<reference evidence="2" key="3">
    <citation type="submission" date="2015-04" db="UniProtKB">
        <authorList>
            <consortium name="EnsemblPlants"/>
        </authorList>
    </citation>
    <scope>IDENTIFICATION</scope>
</reference>
<evidence type="ECO:0000313" key="2">
    <source>
        <dbReference type="EnsemblPlants" id="LPERR08G11170.1"/>
    </source>
</evidence>